<reference evidence="2 3" key="1">
    <citation type="journal article" date="2012" name="Genome Biol.">
        <title>Genome and low-iron response of an oceanic diatom adapted to chronic iron limitation.</title>
        <authorList>
            <person name="Lommer M."/>
            <person name="Specht M."/>
            <person name="Roy A.S."/>
            <person name="Kraemer L."/>
            <person name="Andreson R."/>
            <person name="Gutowska M.A."/>
            <person name="Wolf J."/>
            <person name="Bergner S.V."/>
            <person name="Schilhabel M.B."/>
            <person name="Klostermeier U.C."/>
            <person name="Beiko R.G."/>
            <person name="Rosenstiel P."/>
            <person name="Hippler M."/>
            <person name="Laroche J."/>
        </authorList>
    </citation>
    <scope>NUCLEOTIDE SEQUENCE [LARGE SCALE GENOMIC DNA]</scope>
    <source>
        <strain evidence="2 3">CCMP1005</strain>
    </source>
</reference>
<feature type="non-terminal residue" evidence="2">
    <location>
        <position position="275"/>
    </location>
</feature>
<evidence type="ECO:0000256" key="1">
    <source>
        <dbReference type="SAM" id="MobiDB-lite"/>
    </source>
</evidence>
<feature type="compositionally biased region" description="Low complexity" evidence="1">
    <location>
        <begin position="226"/>
        <end position="238"/>
    </location>
</feature>
<sequence length="275" mass="30880">MHIGDDKLVNAVTEGRHQELRSSGSFCESPKPNPTHVDAPVWEPLLNWFCFESNSSDDFPATTLDAEESDGWQQYQDKFVEMENHVDNVERLQARAEAARRPRDGNEGREDENATRETFCGSFTCWRRTSQRTVVGRFITLATDSTHPDYFEEWRSSSHFGGASAQLAHLTDRVSINSDSGTKCIEVQSLRRAETQTAVDQTPTDITSSQDLLAISFDDWSRESSDGNSSPGSISESEGGIDDDQSDNRFDNRGGGLNDVLQFRLRNNLDLDFNK</sequence>
<evidence type="ECO:0000313" key="3">
    <source>
        <dbReference type="Proteomes" id="UP000266841"/>
    </source>
</evidence>
<comment type="caution">
    <text evidence="2">The sequence shown here is derived from an EMBL/GenBank/DDBJ whole genome shotgun (WGS) entry which is preliminary data.</text>
</comment>
<dbReference type="AlphaFoldDB" id="K0S6A6"/>
<keyword evidence="3" id="KW-1185">Reference proteome</keyword>
<protein>
    <submittedName>
        <fullName evidence="2">Uncharacterized protein</fullName>
    </submittedName>
</protein>
<feature type="region of interest" description="Disordered" evidence="1">
    <location>
        <begin position="221"/>
        <end position="256"/>
    </location>
</feature>
<feature type="region of interest" description="Disordered" evidence="1">
    <location>
        <begin position="95"/>
        <end position="114"/>
    </location>
</feature>
<evidence type="ECO:0000313" key="2">
    <source>
        <dbReference type="EMBL" id="EJK61613.1"/>
    </source>
</evidence>
<dbReference type="EMBL" id="AGNL01019746">
    <property type="protein sequence ID" value="EJK61613.1"/>
    <property type="molecule type" value="Genomic_DNA"/>
</dbReference>
<proteinExistence type="predicted"/>
<accession>K0S6A6</accession>
<gene>
    <name evidence="2" type="ORF">THAOC_17867</name>
</gene>
<organism evidence="2 3">
    <name type="scientific">Thalassiosira oceanica</name>
    <name type="common">Marine diatom</name>
    <dbReference type="NCBI Taxonomy" id="159749"/>
    <lineage>
        <taxon>Eukaryota</taxon>
        <taxon>Sar</taxon>
        <taxon>Stramenopiles</taxon>
        <taxon>Ochrophyta</taxon>
        <taxon>Bacillariophyta</taxon>
        <taxon>Coscinodiscophyceae</taxon>
        <taxon>Thalassiosirophycidae</taxon>
        <taxon>Thalassiosirales</taxon>
        <taxon>Thalassiosiraceae</taxon>
        <taxon>Thalassiosira</taxon>
    </lineage>
</organism>
<dbReference type="Proteomes" id="UP000266841">
    <property type="component" value="Unassembled WGS sequence"/>
</dbReference>
<name>K0S6A6_THAOC</name>